<dbReference type="Proteomes" id="UP000829364">
    <property type="component" value="Chromosome 5"/>
</dbReference>
<dbReference type="RefSeq" id="XP_047843641.1">
    <property type="nucleotide sequence ID" value="XM_047987655.1"/>
</dbReference>
<name>A0A9Q8QIB2_9HYPO</name>
<feature type="region of interest" description="Disordered" evidence="1">
    <location>
        <begin position="1"/>
        <end position="30"/>
    </location>
</feature>
<keyword evidence="3" id="KW-1185">Reference proteome</keyword>
<dbReference type="EMBL" id="CP086358">
    <property type="protein sequence ID" value="UNI20160.1"/>
    <property type="molecule type" value="Genomic_DNA"/>
</dbReference>
<reference evidence="2" key="1">
    <citation type="submission" date="2021-11" db="EMBL/GenBank/DDBJ databases">
        <title>Purpureocillium_takamizusanense_genome.</title>
        <authorList>
            <person name="Nguyen N.-H."/>
        </authorList>
    </citation>
    <scope>NUCLEOTIDE SEQUENCE</scope>
    <source>
        <strain evidence="2">PT3</strain>
    </source>
</reference>
<evidence type="ECO:0000313" key="2">
    <source>
        <dbReference type="EMBL" id="UNI20160.1"/>
    </source>
</evidence>
<evidence type="ECO:0000256" key="1">
    <source>
        <dbReference type="SAM" id="MobiDB-lite"/>
    </source>
</evidence>
<dbReference type="GeneID" id="72068226"/>
<feature type="region of interest" description="Disordered" evidence="1">
    <location>
        <begin position="59"/>
        <end position="102"/>
    </location>
</feature>
<dbReference type="AlphaFoldDB" id="A0A9Q8QIB2"/>
<accession>A0A9Q8QIB2</accession>
<proteinExistence type="predicted"/>
<protein>
    <submittedName>
        <fullName evidence="2">Uncharacterized protein</fullName>
    </submittedName>
</protein>
<evidence type="ECO:0000313" key="3">
    <source>
        <dbReference type="Proteomes" id="UP000829364"/>
    </source>
</evidence>
<organism evidence="2 3">
    <name type="scientific">Purpureocillium takamizusanense</name>
    <dbReference type="NCBI Taxonomy" id="2060973"/>
    <lineage>
        <taxon>Eukaryota</taxon>
        <taxon>Fungi</taxon>
        <taxon>Dikarya</taxon>
        <taxon>Ascomycota</taxon>
        <taxon>Pezizomycotina</taxon>
        <taxon>Sordariomycetes</taxon>
        <taxon>Hypocreomycetidae</taxon>
        <taxon>Hypocreales</taxon>
        <taxon>Ophiocordycipitaceae</taxon>
        <taxon>Purpureocillium</taxon>
    </lineage>
</organism>
<sequence length="102" mass="10992">MYLITSSPAGSVPCGDSPPPPLPPAGTAAPATRRHTTFFYLHQPHWSPTLQRRHVLLNASVPSSTRGGAIVSGKQKERRPVCGPPLQLQRRHAVSSSQQGEH</sequence>
<dbReference type="KEGG" id="ptkz:JDV02_006277"/>
<gene>
    <name evidence="2" type="ORF">JDV02_006277</name>
</gene>